<evidence type="ECO:0000259" key="3">
    <source>
        <dbReference type="PROSITE" id="PS51186"/>
    </source>
</evidence>
<reference evidence="4 5" key="1">
    <citation type="submission" date="2017-05" db="EMBL/GenBank/DDBJ databases">
        <title>Complete genome sequence of Streptomyces sp. SCSIO 03032 revealed the diverse biosynthetic pathways for its bioactive secondary metabolites.</title>
        <authorList>
            <person name="Ma L."/>
            <person name="Zhu Y."/>
            <person name="Zhang W."/>
            <person name="Zhang G."/>
            <person name="Tian X."/>
            <person name="Zhang S."/>
            <person name="Zhang C."/>
        </authorList>
    </citation>
    <scope>NUCLEOTIDE SEQUENCE [LARGE SCALE GENOMIC DNA]</scope>
    <source>
        <strain evidence="4 5">SCSIO 03032</strain>
    </source>
</reference>
<dbReference type="PANTHER" id="PTHR43420:SF44">
    <property type="entry name" value="ACETYLTRANSFERASE YPEA"/>
    <property type="match status" value="1"/>
</dbReference>
<keyword evidence="1" id="KW-0808">Transferase</keyword>
<dbReference type="AlphaFoldDB" id="A0A1W7D5X2"/>
<dbReference type="InterPro" id="IPR016181">
    <property type="entry name" value="Acyl_CoA_acyltransferase"/>
</dbReference>
<evidence type="ECO:0000313" key="5">
    <source>
        <dbReference type="Proteomes" id="UP000194218"/>
    </source>
</evidence>
<dbReference type="Pfam" id="PF00583">
    <property type="entry name" value="Acetyltransf_1"/>
    <property type="match status" value="1"/>
</dbReference>
<dbReference type="CDD" id="cd04301">
    <property type="entry name" value="NAT_SF"/>
    <property type="match status" value="1"/>
</dbReference>
<dbReference type="KEGG" id="smao:CAG99_15310"/>
<dbReference type="GO" id="GO:0016747">
    <property type="term" value="F:acyltransferase activity, transferring groups other than amino-acyl groups"/>
    <property type="evidence" value="ECO:0007669"/>
    <property type="project" value="InterPro"/>
</dbReference>
<dbReference type="InterPro" id="IPR050680">
    <property type="entry name" value="YpeA/RimI_acetyltransf"/>
</dbReference>
<feature type="domain" description="N-acetyltransferase" evidence="3">
    <location>
        <begin position="3"/>
        <end position="160"/>
    </location>
</feature>
<protein>
    <recommendedName>
        <fullName evidence="3">N-acetyltransferase domain-containing protein</fullName>
    </recommendedName>
</protein>
<dbReference type="RefSeq" id="WP_086162233.1">
    <property type="nucleotide sequence ID" value="NZ_CP021121.1"/>
</dbReference>
<evidence type="ECO:0000313" key="4">
    <source>
        <dbReference type="EMBL" id="ARQ72385.1"/>
    </source>
</evidence>
<dbReference type="Gene3D" id="3.40.630.30">
    <property type="match status" value="1"/>
</dbReference>
<evidence type="ECO:0000256" key="2">
    <source>
        <dbReference type="ARBA" id="ARBA00023315"/>
    </source>
</evidence>
<evidence type="ECO:0000256" key="1">
    <source>
        <dbReference type="ARBA" id="ARBA00022679"/>
    </source>
</evidence>
<keyword evidence="2" id="KW-0012">Acyltransferase</keyword>
<accession>A0A1W7D5X2</accession>
<proteinExistence type="predicted"/>
<dbReference type="OrthoDB" id="9799092at2"/>
<dbReference type="SUPFAM" id="SSF55729">
    <property type="entry name" value="Acyl-CoA N-acyltransferases (Nat)"/>
    <property type="match status" value="1"/>
</dbReference>
<gene>
    <name evidence="4" type="ORF">CAG99_15310</name>
</gene>
<dbReference type="InterPro" id="IPR000182">
    <property type="entry name" value="GNAT_dom"/>
</dbReference>
<keyword evidence="5" id="KW-1185">Reference proteome</keyword>
<dbReference type="PANTHER" id="PTHR43420">
    <property type="entry name" value="ACETYLTRANSFERASE"/>
    <property type="match status" value="1"/>
</dbReference>
<organism evidence="4 5">
    <name type="scientific">Streptomyces marincola</name>
    <dbReference type="NCBI Taxonomy" id="2878388"/>
    <lineage>
        <taxon>Bacteria</taxon>
        <taxon>Bacillati</taxon>
        <taxon>Actinomycetota</taxon>
        <taxon>Actinomycetes</taxon>
        <taxon>Kitasatosporales</taxon>
        <taxon>Streptomycetaceae</taxon>
        <taxon>Streptomyces</taxon>
    </lineage>
</organism>
<dbReference type="EMBL" id="CP021121">
    <property type="protein sequence ID" value="ARQ72385.1"/>
    <property type="molecule type" value="Genomic_DNA"/>
</dbReference>
<name>A0A1W7D5X2_9ACTN</name>
<sequence length="174" mass="19364">MVYTIRQTRREDWQLLRDLRLAALKDPVAPVAFFEPYDEALALTRGDWERRASGRARVTFIGETESGVWGGMVGAFVRDDHVWVVGVYMRPEHRGTGLAEALMRAAIDWAGGRETRLRVHENNQRAARFYASLGFRPTGGAETDPRDPALKAYELAFAPHAPGPATTPGEKAEA</sequence>
<dbReference type="Proteomes" id="UP000194218">
    <property type="component" value="Chromosome"/>
</dbReference>
<dbReference type="PROSITE" id="PS51186">
    <property type="entry name" value="GNAT"/>
    <property type="match status" value="1"/>
</dbReference>